<reference evidence="2 3" key="1">
    <citation type="journal article" date="2019" name="Nat. Ecol. Evol.">
        <title>Megaphylogeny resolves global patterns of mushroom evolution.</title>
        <authorList>
            <person name="Varga T."/>
            <person name="Krizsan K."/>
            <person name="Foldi C."/>
            <person name="Dima B."/>
            <person name="Sanchez-Garcia M."/>
            <person name="Sanchez-Ramirez S."/>
            <person name="Szollosi G.J."/>
            <person name="Szarkandi J.G."/>
            <person name="Papp V."/>
            <person name="Albert L."/>
            <person name="Andreopoulos W."/>
            <person name="Angelini C."/>
            <person name="Antonin V."/>
            <person name="Barry K.W."/>
            <person name="Bougher N.L."/>
            <person name="Buchanan P."/>
            <person name="Buyck B."/>
            <person name="Bense V."/>
            <person name="Catcheside P."/>
            <person name="Chovatia M."/>
            <person name="Cooper J."/>
            <person name="Damon W."/>
            <person name="Desjardin D."/>
            <person name="Finy P."/>
            <person name="Geml J."/>
            <person name="Haridas S."/>
            <person name="Hughes K."/>
            <person name="Justo A."/>
            <person name="Karasinski D."/>
            <person name="Kautmanova I."/>
            <person name="Kiss B."/>
            <person name="Kocsube S."/>
            <person name="Kotiranta H."/>
            <person name="LaButti K.M."/>
            <person name="Lechner B.E."/>
            <person name="Liimatainen K."/>
            <person name="Lipzen A."/>
            <person name="Lukacs Z."/>
            <person name="Mihaltcheva S."/>
            <person name="Morgado L.N."/>
            <person name="Niskanen T."/>
            <person name="Noordeloos M.E."/>
            <person name="Ohm R.A."/>
            <person name="Ortiz-Santana B."/>
            <person name="Ovrebo C."/>
            <person name="Racz N."/>
            <person name="Riley R."/>
            <person name="Savchenko A."/>
            <person name="Shiryaev A."/>
            <person name="Soop K."/>
            <person name="Spirin V."/>
            <person name="Szebenyi C."/>
            <person name="Tomsovsky M."/>
            <person name="Tulloss R.E."/>
            <person name="Uehling J."/>
            <person name="Grigoriev I.V."/>
            <person name="Vagvolgyi C."/>
            <person name="Papp T."/>
            <person name="Martin F.M."/>
            <person name="Miettinen O."/>
            <person name="Hibbett D.S."/>
            <person name="Nagy L.G."/>
        </authorList>
    </citation>
    <scope>NUCLEOTIDE SEQUENCE [LARGE SCALE GENOMIC DNA]</scope>
    <source>
        <strain evidence="2 3">CBS 166.37</strain>
    </source>
</reference>
<comment type="similarity">
    <text evidence="1">Belongs to the HyuE racemase family.</text>
</comment>
<dbReference type="InterPro" id="IPR053714">
    <property type="entry name" value="Iso_Racemase_Enz_sf"/>
</dbReference>
<dbReference type="PANTHER" id="PTHR28047">
    <property type="entry name" value="PROTEIN DCG1"/>
    <property type="match status" value="1"/>
</dbReference>
<keyword evidence="3" id="KW-1185">Reference proteome</keyword>
<dbReference type="Proteomes" id="UP000308652">
    <property type="component" value="Unassembled WGS sequence"/>
</dbReference>
<sequence>MFKMASTSLLIINPNSTQSVTEGLKEALGPITPPGTTLTFYTAPSNAPPSINDATTGVLTAAACIEDIEAKGLINQFDGFLVCCFSDHPLVHILREKTAKPAIGILEAAIVQALLIGKRFGIVTTGTGYKYIHYTEVRNFLGATSERFAGLIATGLGVVELREGDREHVKKKVKEGSAKIVAAGADVILLGCAAMAGMEELVQQGVVEAGFEPVRIVDGAKAGVEIIAGLARLSRSYI</sequence>
<dbReference type="Pfam" id="PF01177">
    <property type="entry name" value="Asp_Glu_race"/>
    <property type="match status" value="1"/>
</dbReference>
<dbReference type="STRING" id="68775.A0A5C3M5S0"/>
<evidence type="ECO:0000313" key="2">
    <source>
        <dbReference type="EMBL" id="TFK40043.1"/>
    </source>
</evidence>
<dbReference type="OrthoDB" id="412018at2759"/>
<organism evidence="2 3">
    <name type="scientific">Crucibulum laeve</name>
    <dbReference type="NCBI Taxonomy" id="68775"/>
    <lineage>
        <taxon>Eukaryota</taxon>
        <taxon>Fungi</taxon>
        <taxon>Dikarya</taxon>
        <taxon>Basidiomycota</taxon>
        <taxon>Agaricomycotina</taxon>
        <taxon>Agaricomycetes</taxon>
        <taxon>Agaricomycetidae</taxon>
        <taxon>Agaricales</taxon>
        <taxon>Agaricineae</taxon>
        <taxon>Nidulariaceae</taxon>
        <taxon>Crucibulum</taxon>
    </lineage>
</organism>
<evidence type="ECO:0000256" key="1">
    <source>
        <dbReference type="ARBA" id="ARBA00038414"/>
    </source>
</evidence>
<dbReference type="EMBL" id="ML213597">
    <property type="protein sequence ID" value="TFK40043.1"/>
    <property type="molecule type" value="Genomic_DNA"/>
</dbReference>
<protein>
    <submittedName>
        <fullName evidence="2">Asp/Glu/hydantoin racemase</fullName>
    </submittedName>
</protein>
<dbReference type="GO" id="GO:0047661">
    <property type="term" value="F:amino-acid racemase activity"/>
    <property type="evidence" value="ECO:0007669"/>
    <property type="project" value="InterPro"/>
</dbReference>
<dbReference type="InterPro" id="IPR015942">
    <property type="entry name" value="Asp/Glu/hydantoin_racemase"/>
</dbReference>
<dbReference type="InterPro" id="IPR052186">
    <property type="entry name" value="Hydantoin_racemase-like"/>
</dbReference>
<proteinExistence type="inferred from homology"/>
<gene>
    <name evidence="2" type="ORF">BDQ12DRAFT_680255</name>
</gene>
<dbReference type="AlphaFoldDB" id="A0A5C3M5S0"/>
<name>A0A5C3M5S0_9AGAR</name>
<dbReference type="PANTHER" id="PTHR28047:SF5">
    <property type="entry name" value="PROTEIN DCG1"/>
    <property type="match status" value="1"/>
</dbReference>
<dbReference type="Gene3D" id="3.40.50.12500">
    <property type="match status" value="1"/>
</dbReference>
<evidence type="ECO:0000313" key="3">
    <source>
        <dbReference type="Proteomes" id="UP000308652"/>
    </source>
</evidence>
<accession>A0A5C3M5S0</accession>